<dbReference type="Gene3D" id="3.40.30.10">
    <property type="entry name" value="Glutaredoxin"/>
    <property type="match status" value="1"/>
</dbReference>
<name>A0A5R9GI85_9BACL</name>
<organism evidence="1 2">
    <name type="scientific">Paenibacillus antri</name>
    <dbReference type="NCBI Taxonomy" id="2582848"/>
    <lineage>
        <taxon>Bacteria</taxon>
        <taxon>Bacillati</taxon>
        <taxon>Bacillota</taxon>
        <taxon>Bacilli</taxon>
        <taxon>Bacillales</taxon>
        <taxon>Paenibacillaceae</taxon>
        <taxon>Paenibacillus</taxon>
    </lineage>
</organism>
<evidence type="ECO:0000313" key="1">
    <source>
        <dbReference type="EMBL" id="TLS52523.1"/>
    </source>
</evidence>
<dbReference type="OrthoDB" id="6120799at2"/>
<keyword evidence="2" id="KW-1185">Reference proteome</keyword>
<proteinExistence type="predicted"/>
<accession>A0A5R9GI85</accession>
<comment type="caution">
    <text evidence="1">The sequence shown here is derived from an EMBL/GenBank/DDBJ whole genome shotgun (WGS) entry which is preliminary data.</text>
</comment>
<dbReference type="AlphaFoldDB" id="A0A5R9GI85"/>
<sequence>MSPQEFIDGMQIRAMELSGIPNTKRRFLTEYERFAWNTEEDRKHFSGIRERSDVRHCLILCTDWCPDVIWNVPLLLRVAETCGIPGEILPMEEHLDVMDSFLTDGGRAQPIAVYLNADGDALGRWGARPAYIQAAMDRFKKENPDKSRPEYKSNLDRTYRRIGELYREDDGARYRDAIIQELKTLFAAFPKEARF</sequence>
<dbReference type="Proteomes" id="UP000309676">
    <property type="component" value="Unassembled WGS sequence"/>
</dbReference>
<evidence type="ECO:0000313" key="2">
    <source>
        <dbReference type="Proteomes" id="UP000309676"/>
    </source>
</evidence>
<protein>
    <submittedName>
        <fullName evidence="1">Thioredoxin family protein</fullName>
    </submittedName>
</protein>
<dbReference type="Pfam" id="PF14595">
    <property type="entry name" value="Thioredoxin_9"/>
    <property type="match status" value="1"/>
</dbReference>
<reference evidence="1 2" key="1">
    <citation type="submission" date="2019-05" db="EMBL/GenBank/DDBJ databases">
        <authorList>
            <person name="Narsing Rao M.P."/>
            <person name="Li W.J."/>
        </authorList>
    </citation>
    <scope>NUCLEOTIDE SEQUENCE [LARGE SCALE GENOMIC DNA]</scope>
    <source>
        <strain evidence="1 2">SYSU_K30003</strain>
    </source>
</reference>
<gene>
    <name evidence="1" type="ORF">FE782_10225</name>
</gene>
<dbReference type="EMBL" id="VCIW01000005">
    <property type="protein sequence ID" value="TLS52523.1"/>
    <property type="molecule type" value="Genomic_DNA"/>
</dbReference>